<comment type="caution">
    <text evidence="2">The sequence shown here is derived from an EMBL/GenBank/DDBJ whole genome shotgun (WGS) entry which is preliminary data.</text>
</comment>
<dbReference type="GO" id="GO:0005975">
    <property type="term" value="P:carbohydrate metabolic process"/>
    <property type="evidence" value="ECO:0007669"/>
    <property type="project" value="InterPro"/>
</dbReference>
<dbReference type="PANTHER" id="PTHR10683">
    <property type="entry name" value="TRANSALDOLASE"/>
    <property type="match status" value="1"/>
</dbReference>
<keyword evidence="1" id="KW-0704">Schiff base</keyword>
<evidence type="ECO:0000313" key="2">
    <source>
        <dbReference type="EMBL" id="THV73199.1"/>
    </source>
</evidence>
<proteinExistence type="predicted"/>
<dbReference type="InterPro" id="IPR001585">
    <property type="entry name" value="TAL/FSA"/>
</dbReference>
<protein>
    <submittedName>
        <fullName evidence="2">Aldolase</fullName>
    </submittedName>
</protein>
<dbReference type="SUPFAM" id="SSF51569">
    <property type="entry name" value="Aldolase"/>
    <property type="match status" value="1"/>
</dbReference>
<dbReference type="GO" id="GO:0009052">
    <property type="term" value="P:pentose-phosphate shunt, non-oxidative branch"/>
    <property type="evidence" value="ECO:0007669"/>
    <property type="project" value="TreeGrafter"/>
</dbReference>
<evidence type="ECO:0000256" key="1">
    <source>
        <dbReference type="ARBA" id="ARBA00023270"/>
    </source>
</evidence>
<dbReference type="EMBL" id="QZAF01000099">
    <property type="protein sequence ID" value="THV73199.1"/>
    <property type="molecule type" value="Genomic_DNA"/>
</dbReference>
<sequence>MTSPCKIIFRQTHHHHTQKFATMTRDAPKTWLEVLDEQLNIDVDWMDPTYSKKLAITPNDMTSNNLWVNQQMSHPENEKMVLEVCKELKDQGWKAAYTRIAVNMCKNNIGNIKGRTLLQVYPNEAYDTQAVLDSARAYAKEFERAGIPQDRYCIKIPSTGPALNACPTLNKEGIATLGTALFGLPQAIACSQAGCLYISPYFNEVKAHDDLKLWPNVEDPATQHTMSARTLRILETYARLYKETGKDQPLLKQASFITAKEAMAAGEHGCHSATISPQVLDELSKLTYDGSKQPGEGKPKPSNVYAGYKTPGRLAEVSKVDPLAAAEIDAKIASTDINYLANDGEELQKAIKADPVTSQRLDDALKLFTSGLLESKAKIEEWFEQV</sequence>
<dbReference type="InterPro" id="IPR013785">
    <property type="entry name" value="Aldolase_TIM"/>
</dbReference>
<dbReference type="GO" id="GO:0004801">
    <property type="term" value="F:transaldolase activity"/>
    <property type="evidence" value="ECO:0007669"/>
    <property type="project" value="TreeGrafter"/>
</dbReference>
<dbReference type="Pfam" id="PF00923">
    <property type="entry name" value="TAL_FSA"/>
    <property type="match status" value="1"/>
</dbReference>
<reference evidence="2 3" key="1">
    <citation type="submission" date="2018-10" db="EMBL/GenBank/DDBJ databases">
        <title>Fifty Aureobasidium pullulans genomes reveal a recombining polyextremotolerant generalist.</title>
        <authorList>
            <person name="Gostincar C."/>
            <person name="Turk M."/>
            <person name="Zajc J."/>
            <person name="Gunde-Cimerman N."/>
        </authorList>
    </citation>
    <scope>NUCLEOTIDE SEQUENCE [LARGE SCALE GENOMIC DNA]</scope>
    <source>
        <strain evidence="2 3">EXF-11900</strain>
    </source>
</reference>
<dbReference type="Proteomes" id="UP000304951">
    <property type="component" value="Unassembled WGS sequence"/>
</dbReference>
<accession>A0A4S8SQW8</accession>
<dbReference type="AlphaFoldDB" id="A0A4S8SQW8"/>
<evidence type="ECO:0000313" key="3">
    <source>
        <dbReference type="Proteomes" id="UP000304951"/>
    </source>
</evidence>
<name>A0A4S8SQW8_AURPU</name>
<organism evidence="2 3">
    <name type="scientific">Aureobasidium pullulans</name>
    <name type="common">Black yeast</name>
    <name type="synonym">Pullularia pullulans</name>
    <dbReference type="NCBI Taxonomy" id="5580"/>
    <lineage>
        <taxon>Eukaryota</taxon>
        <taxon>Fungi</taxon>
        <taxon>Dikarya</taxon>
        <taxon>Ascomycota</taxon>
        <taxon>Pezizomycotina</taxon>
        <taxon>Dothideomycetes</taxon>
        <taxon>Dothideomycetidae</taxon>
        <taxon>Dothideales</taxon>
        <taxon>Saccotheciaceae</taxon>
        <taxon>Aureobasidium</taxon>
    </lineage>
</organism>
<dbReference type="PANTHER" id="PTHR10683:SF39">
    <property type="entry name" value="TRANSALDOLASE"/>
    <property type="match status" value="1"/>
</dbReference>
<dbReference type="Gene3D" id="3.20.20.70">
    <property type="entry name" value="Aldolase class I"/>
    <property type="match status" value="1"/>
</dbReference>
<gene>
    <name evidence="2" type="ORF">D6D28_03433</name>
</gene>